<dbReference type="EMBL" id="MU860037">
    <property type="protein sequence ID" value="KAK4240598.1"/>
    <property type="molecule type" value="Genomic_DNA"/>
</dbReference>
<keyword evidence="3" id="KW-1185">Reference proteome</keyword>
<protein>
    <submittedName>
        <fullName evidence="2">Uncharacterized protein</fullName>
    </submittedName>
</protein>
<sequence>MQDDPPCDWADFLSPKLRRLPPESDNIRLRRFLGHGIEGCVAEVHFLTRCRPRADGGHWSVRLGLLRFSKKFQTGLRQSSPNAIQVPVRRMARLDCLRSLYAFSAEGRRARHFDTLPSGEKVSVSESSTRVRQCFGWTTVAGKDFQRLNKKIEVNYERDEATASYPAKDRKYFAIIYEYIPHAELELKAVQRQLDFFHHIGFQQCQDPTERNWEGPGMLLDFGDYSSPVDKWLDGGSAYRPPVSARVVVDWATVQKEATEKWNRIHELRISGVGPTAGEKLEDEKERVREDTATYIERGYRKNRLYPGYFELSPEEISSEGLLEDPLCHIQIPEIEPRVLRKAWKRYEKEKDDYLSQSSPALKSQQDSQVGCN</sequence>
<dbReference type="AlphaFoldDB" id="A0AAN7CEI3"/>
<reference evidence="2" key="1">
    <citation type="journal article" date="2023" name="Mol. Phylogenet. Evol.">
        <title>Genome-scale phylogeny and comparative genomics of the fungal order Sordariales.</title>
        <authorList>
            <person name="Hensen N."/>
            <person name="Bonometti L."/>
            <person name="Westerberg I."/>
            <person name="Brannstrom I.O."/>
            <person name="Guillou S."/>
            <person name="Cros-Aarteil S."/>
            <person name="Calhoun S."/>
            <person name="Haridas S."/>
            <person name="Kuo A."/>
            <person name="Mondo S."/>
            <person name="Pangilinan J."/>
            <person name="Riley R."/>
            <person name="LaButti K."/>
            <person name="Andreopoulos B."/>
            <person name="Lipzen A."/>
            <person name="Chen C."/>
            <person name="Yan M."/>
            <person name="Daum C."/>
            <person name="Ng V."/>
            <person name="Clum A."/>
            <person name="Steindorff A."/>
            <person name="Ohm R.A."/>
            <person name="Martin F."/>
            <person name="Silar P."/>
            <person name="Natvig D.O."/>
            <person name="Lalanne C."/>
            <person name="Gautier V."/>
            <person name="Ament-Velasquez S.L."/>
            <person name="Kruys A."/>
            <person name="Hutchinson M.I."/>
            <person name="Powell A.J."/>
            <person name="Barry K."/>
            <person name="Miller A.N."/>
            <person name="Grigoriev I.V."/>
            <person name="Debuchy R."/>
            <person name="Gladieux P."/>
            <person name="Hiltunen Thoren M."/>
            <person name="Johannesson H."/>
        </authorList>
    </citation>
    <scope>NUCLEOTIDE SEQUENCE</scope>
    <source>
        <strain evidence="2">CBS 532.94</strain>
    </source>
</reference>
<evidence type="ECO:0000313" key="3">
    <source>
        <dbReference type="Proteomes" id="UP001303760"/>
    </source>
</evidence>
<feature type="compositionally biased region" description="Polar residues" evidence="1">
    <location>
        <begin position="355"/>
        <end position="373"/>
    </location>
</feature>
<proteinExistence type="predicted"/>
<gene>
    <name evidence="2" type="ORF">C8A03DRAFT_41911</name>
</gene>
<evidence type="ECO:0000256" key="1">
    <source>
        <dbReference type="SAM" id="MobiDB-lite"/>
    </source>
</evidence>
<dbReference type="Proteomes" id="UP001303760">
    <property type="component" value="Unassembled WGS sequence"/>
</dbReference>
<feature type="region of interest" description="Disordered" evidence="1">
    <location>
        <begin position="352"/>
        <end position="373"/>
    </location>
</feature>
<evidence type="ECO:0000313" key="2">
    <source>
        <dbReference type="EMBL" id="KAK4240598.1"/>
    </source>
</evidence>
<name>A0AAN7CEI3_9PEZI</name>
<accession>A0AAN7CEI3</accession>
<comment type="caution">
    <text evidence="2">The sequence shown here is derived from an EMBL/GenBank/DDBJ whole genome shotgun (WGS) entry which is preliminary data.</text>
</comment>
<reference evidence="2" key="2">
    <citation type="submission" date="2023-05" db="EMBL/GenBank/DDBJ databases">
        <authorList>
            <consortium name="Lawrence Berkeley National Laboratory"/>
            <person name="Steindorff A."/>
            <person name="Hensen N."/>
            <person name="Bonometti L."/>
            <person name="Westerberg I."/>
            <person name="Brannstrom I.O."/>
            <person name="Guillou S."/>
            <person name="Cros-Aarteil S."/>
            <person name="Calhoun S."/>
            <person name="Haridas S."/>
            <person name="Kuo A."/>
            <person name="Mondo S."/>
            <person name="Pangilinan J."/>
            <person name="Riley R."/>
            <person name="Labutti K."/>
            <person name="Andreopoulos B."/>
            <person name="Lipzen A."/>
            <person name="Chen C."/>
            <person name="Yanf M."/>
            <person name="Daum C."/>
            <person name="Ng V."/>
            <person name="Clum A."/>
            <person name="Ohm R."/>
            <person name="Martin F."/>
            <person name="Silar P."/>
            <person name="Natvig D."/>
            <person name="Lalanne C."/>
            <person name="Gautier V."/>
            <person name="Ament-Velasquez S.L."/>
            <person name="Kruys A."/>
            <person name="Hutchinson M.I."/>
            <person name="Powell A.J."/>
            <person name="Barry K."/>
            <person name="Miller A.N."/>
            <person name="Grigoriev I.V."/>
            <person name="Debuchy R."/>
            <person name="Gladieux P."/>
            <person name="Thoren M.H."/>
            <person name="Johannesson H."/>
        </authorList>
    </citation>
    <scope>NUCLEOTIDE SEQUENCE</scope>
    <source>
        <strain evidence="2">CBS 532.94</strain>
    </source>
</reference>
<organism evidence="2 3">
    <name type="scientific">Achaetomium macrosporum</name>
    <dbReference type="NCBI Taxonomy" id="79813"/>
    <lineage>
        <taxon>Eukaryota</taxon>
        <taxon>Fungi</taxon>
        <taxon>Dikarya</taxon>
        <taxon>Ascomycota</taxon>
        <taxon>Pezizomycotina</taxon>
        <taxon>Sordariomycetes</taxon>
        <taxon>Sordariomycetidae</taxon>
        <taxon>Sordariales</taxon>
        <taxon>Chaetomiaceae</taxon>
        <taxon>Achaetomium</taxon>
    </lineage>
</organism>